<keyword evidence="2 4" id="KW-0863">Zinc-finger</keyword>
<evidence type="ECO:0000256" key="3">
    <source>
        <dbReference type="ARBA" id="ARBA00022833"/>
    </source>
</evidence>
<feature type="region of interest" description="Disordered" evidence="5">
    <location>
        <begin position="730"/>
        <end position="781"/>
    </location>
</feature>
<dbReference type="PANTHER" id="PTHR31973:SF191">
    <property type="entry name" value="OS05G0489400 PROTEIN"/>
    <property type="match status" value="1"/>
</dbReference>
<keyword evidence="3" id="KW-0862">Zinc</keyword>
<dbReference type="EMBL" id="AWWV01006995">
    <property type="protein sequence ID" value="OMO98822.1"/>
    <property type="molecule type" value="Genomic_DNA"/>
</dbReference>
<name>A0A1R3JVA4_COCAP</name>
<comment type="caution">
    <text evidence="7">The sequence shown here is derived from an EMBL/GenBank/DDBJ whole genome shotgun (WGS) entry which is preliminary data.</text>
</comment>
<dbReference type="InterPro" id="IPR006553">
    <property type="entry name" value="Leu-rich_rpt_Cys-con_subtyp"/>
</dbReference>
<dbReference type="AlphaFoldDB" id="A0A1R3JVA4"/>
<feature type="domain" description="SWIM-type" evidence="6">
    <location>
        <begin position="584"/>
        <end position="616"/>
    </location>
</feature>
<keyword evidence="1" id="KW-0479">Metal-binding</keyword>
<feature type="region of interest" description="Disordered" evidence="5">
    <location>
        <begin position="837"/>
        <end position="892"/>
    </location>
</feature>
<dbReference type="SUPFAM" id="SSF52047">
    <property type="entry name" value="RNI-like"/>
    <property type="match status" value="1"/>
</dbReference>
<dbReference type="PROSITE" id="PS50966">
    <property type="entry name" value="ZF_SWIM"/>
    <property type="match status" value="1"/>
</dbReference>
<dbReference type="Gene3D" id="3.80.10.10">
    <property type="entry name" value="Ribonuclease Inhibitor"/>
    <property type="match status" value="1"/>
</dbReference>
<evidence type="ECO:0000256" key="1">
    <source>
        <dbReference type="ARBA" id="ARBA00022723"/>
    </source>
</evidence>
<gene>
    <name evidence="7" type="ORF">CCACVL1_04051</name>
</gene>
<feature type="compositionally biased region" description="Polar residues" evidence="5">
    <location>
        <begin position="805"/>
        <end position="823"/>
    </location>
</feature>
<organism evidence="7 8">
    <name type="scientific">Corchorus capsularis</name>
    <name type="common">Jute</name>
    <dbReference type="NCBI Taxonomy" id="210143"/>
    <lineage>
        <taxon>Eukaryota</taxon>
        <taxon>Viridiplantae</taxon>
        <taxon>Streptophyta</taxon>
        <taxon>Embryophyta</taxon>
        <taxon>Tracheophyta</taxon>
        <taxon>Spermatophyta</taxon>
        <taxon>Magnoliopsida</taxon>
        <taxon>eudicotyledons</taxon>
        <taxon>Gunneridae</taxon>
        <taxon>Pentapetalae</taxon>
        <taxon>rosids</taxon>
        <taxon>malvids</taxon>
        <taxon>Malvales</taxon>
        <taxon>Malvaceae</taxon>
        <taxon>Grewioideae</taxon>
        <taxon>Apeibeae</taxon>
        <taxon>Corchorus</taxon>
    </lineage>
</organism>
<feature type="compositionally biased region" description="Low complexity" evidence="5">
    <location>
        <begin position="116"/>
        <end position="136"/>
    </location>
</feature>
<proteinExistence type="predicted"/>
<evidence type="ECO:0000313" key="7">
    <source>
        <dbReference type="EMBL" id="OMO98822.1"/>
    </source>
</evidence>
<evidence type="ECO:0000313" key="8">
    <source>
        <dbReference type="Proteomes" id="UP000188268"/>
    </source>
</evidence>
<dbReference type="Gramene" id="OMO98822">
    <property type="protein sequence ID" value="OMO98822"/>
    <property type="gene ID" value="CCACVL1_04051"/>
</dbReference>
<feature type="region of interest" description="Disordered" evidence="5">
    <location>
        <begin position="1149"/>
        <end position="1170"/>
    </location>
</feature>
<feature type="compositionally biased region" description="Basic residues" evidence="5">
    <location>
        <begin position="1156"/>
        <end position="1169"/>
    </location>
</feature>
<dbReference type="Pfam" id="PF03108">
    <property type="entry name" value="DBD_Tnp_Mut"/>
    <property type="match status" value="1"/>
</dbReference>
<protein>
    <submittedName>
        <fullName evidence="7">Transposase, MuDR, plant</fullName>
    </submittedName>
</protein>
<feature type="compositionally biased region" description="Polar residues" evidence="5">
    <location>
        <begin position="876"/>
        <end position="889"/>
    </location>
</feature>
<dbReference type="InterPro" id="IPR007527">
    <property type="entry name" value="Znf_SWIM"/>
</dbReference>
<sequence>MGEDKNLSYEGGYVDDLEFNPDRVGYFDLLEICEKAGYENVSKIHYKIPGLCLGDGLREVHNDASVLDMIGELYLNNGVIDVYIEHGVDDPVLIVGLIDDGNDGHDGNLGGGNDGNNGEDNGCNQNEGPNGENGENQEIVGQEEEALGAENVDQMFYDVNIDGLEENGAVEENEGIDVTEINIDVNNLGLNSNVVDEDGEDSSAEAFGAEPDYSLHSDYYDTDDNDNGEVESDEEMMVDDATRRKGLYPLYDGDAATPYIEKGMLFHNAEEFKHAVSLLAIKEKRHVKWVKNTKECVRGRCAAPNCPWFIYGAINNRLHTFQLRKFIDTHKCGEIYQNPRMTSKILAELLRNKIMANPFKPLDDIRTDAKADYGVEVYMSMVRRAKKKIMDAVVINYEEQYRVLSSYAKVVRETNPGSTVQLRIVRESPDSKPGLDVAIEALISHAEHRLCARHVEYEENLEKLRATNSKAAEDIENYADPQQWVRAFQRPDSMVDIVDNNLSEAFNKTLLKARKLPIISLFEHMRREMMKRIVRKREEASKWIDGLGPRIWQIIRKGSKIAQHCSVIFNGQDGSEIDHNGNTYVVRLQNKTCSCGRYTLSGIPCAHAICAIWNNRGKVEDYVSYWYSRHTYMQAYSKPIQPMPGHKDWPKPAANEEVLPPKYEKRGPGKPVTARKKGPNETQKLKPQDPNSMSRKGMAMTCSYCLKQGHNIRGCKAKGKNATSISSCHNQAAAKTSHEQPAASTMDHPSSAQQSTSSMNRAAPEVECTNTSGPGPKKQKTALCSSSASITLNINLSANPAAVSSGLNSESNAPPSGNAESSASLVFPSKETVAGAPTSVNAASKAGCGGKRNNSKSNGARNKKKRRISVLDENGRVQSTVGEGSSPASQEKFASERLVTTFSLQRDAQNKFRQRMDQLKIQESRHRLSLQAQSDLQPLVPSIFSRFDAVTKLALKCDRRSVNIGDEALVLISERCRNLTRLKLRTCRNLTDAGMAAFAKNCRGLKKPSCGSCNFGAKGMNAVLDHCPALEELSVKRLRGITEGAAAEPIGPGLAAASLKTICLKELCNGQCFGPLIIGAKNLKYLKLFRCSGDWDKLFPLTMDRVTGTQGGDGQSGAEDASRYGDNYGSDYVPYSRFPCEVDFTHATQDEDHGSRRVGHGAKNRKGRRAMRELTDEFSSTSLTTASSSFRYGGHFESNSNYGTRYVANEFESSVSSNMYPEYPLEQQTYNEHPVQQLNADAVSGECPPIG</sequence>
<evidence type="ECO:0000259" key="6">
    <source>
        <dbReference type="PROSITE" id="PS50966"/>
    </source>
</evidence>
<dbReference type="OrthoDB" id="1434941at2759"/>
<feature type="compositionally biased region" description="Polar residues" evidence="5">
    <location>
        <begin position="747"/>
        <end position="760"/>
    </location>
</feature>
<dbReference type="SMART" id="SM00367">
    <property type="entry name" value="LRR_CC"/>
    <property type="match status" value="2"/>
</dbReference>
<reference evidence="7 8" key="1">
    <citation type="submission" date="2013-09" db="EMBL/GenBank/DDBJ databases">
        <title>Corchorus capsularis genome sequencing.</title>
        <authorList>
            <person name="Alam M."/>
            <person name="Haque M.S."/>
            <person name="Islam M.S."/>
            <person name="Emdad E.M."/>
            <person name="Islam M.M."/>
            <person name="Ahmed B."/>
            <person name="Halim A."/>
            <person name="Hossen Q.M.M."/>
            <person name="Hossain M.Z."/>
            <person name="Ahmed R."/>
            <person name="Khan M.M."/>
            <person name="Islam R."/>
            <person name="Rashid M.M."/>
            <person name="Khan S.A."/>
            <person name="Rahman M.S."/>
            <person name="Alam M."/>
        </authorList>
    </citation>
    <scope>NUCLEOTIDE SEQUENCE [LARGE SCALE GENOMIC DNA]</scope>
    <source>
        <strain evidence="8">cv. CVL-1</strain>
        <tissue evidence="7">Whole seedling</tissue>
    </source>
</reference>
<dbReference type="Proteomes" id="UP000188268">
    <property type="component" value="Unassembled WGS sequence"/>
</dbReference>
<dbReference type="InterPro" id="IPR004332">
    <property type="entry name" value="Transposase_MuDR"/>
</dbReference>
<dbReference type="Pfam" id="PF26130">
    <property type="entry name" value="PB1-like"/>
    <property type="match status" value="1"/>
</dbReference>
<evidence type="ECO:0000256" key="5">
    <source>
        <dbReference type="SAM" id="MobiDB-lite"/>
    </source>
</evidence>
<dbReference type="Pfam" id="PF04434">
    <property type="entry name" value="SWIM"/>
    <property type="match status" value="1"/>
</dbReference>
<feature type="region of interest" description="Disordered" evidence="5">
    <location>
        <begin position="105"/>
        <end position="136"/>
    </location>
</feature>
<accession>A0A1R3JVA4</accession>
<dbReference type="STRING" id="210143.A0A1R3JVA4"/>
<feature type="region of interest" description="Disordered" evidence="5">
    <location>
        <begin position="644"/>
        <end position="696"/>
    </location>
</feature>
<dbReference type="GO" id="GO:0008270">
    <property type="term" value="F:zinc ion binding"/>
    <property type="evidence" value="ECO:0007669"/>
    <property type="project" value="UniProtKB-KW"/>
</dbReference>
<keyword evidence="8" id="KW-1185">Reference proteome</keyword>
<dbReference type="InterPro" id="IPR006564">
    <property type="entry name" value="Znf_PMZ"/>
</dbReference>
<dbReference type="PANTHER" id="PTHR31973">
    <property type="entry name" value="POLYPROTEIN, PUTATIVE-RELATED"/>
    <property type="match status" value="1"/>
</dbReference>
<dbReference type="SMART" id="SM00575">
    <property type="entry name" value="ZnF_PMZ"/>
    <property type="match status" value="1"/>
</dbReference>
<feature type="region of interest" description="Disordered" evidence="5">
    <location>
        <begin position="802"/>
        <end position="823"/>
    </location>
</feature>
<dbReference type="InterPro" id="IPR058594">
    <property type="entry name" value="PB1-like_dom_pln"/>
</dbReference>
<dbReference type="InterPro" id="IPR032675">
    <property type="entry name" value="LRR_dom_sf"/>
</dbReference>
<evidence type="ECO:0000256" key="4">
    <source>
        <dbReference type="PROSITE-ProRule" id="PRU00325"/>
    </source>
</evidence>
<evidence type="ECO:0000256" key="2">
    <source>
        <dbReference type="ARBA" id="ARBA00022771"/>
    </source>
</evidence>